<protein>
    <submittedName>
        <fullName evidence="1">Uncharacterized protein</fullName>
    </submittedName>
</protein>
<dbReference type="AlphaFoldDB" id="A0A0F9FSN6"/>
<evidence type="ECO:0000313" key="1">
    <source>
        <dbReference type="EMBL" id="KKL89539.1"/>
    </source>
</evidence>
<sequence length="65" mass="7340">MKVSERIAELRALVKYGAIKRLADEHAEQLIQLEVDIVAMVQDARYEGYRAGLDYGLSFRIDKGG</sequence>
<dbReference type="EMBL" id="LAZR01020258">
    <property type="protein sequence ID" value="KKL89539.1"/>
    <property type="molecule type" value="Genomic_DNA"/>
</dbReference>
<reference evidence="1" key="1">
    <citation type="journal article" date="2015" name="Nature">
        <title>Complex archaea that bridge the gap between prokaryotes and eukaryotes.</title>
        <authorList>
            <person name="Spang A."/>
            <person name="Saw J.H."/>
            <person name="Jorgensen S.L."/>
            <person name="Zaremba-Niedzwiedzka K."/>
            <person name="Martijn J."/>
            <person name="Lind A.E."/>
            <person name="van Eijk R."/>
            <person name="Schleper C."/>
            <person name="Guy L."/>
            <person name="Ettema T.J."/>
        </authorList>
    </citation>
    <scope>NUCLEOTIDE SEQUENCE</scope>
</reference>
<organism evidence="1">
    <name type="scientific">marine sediment metagenome</name>
    <dbReference type="NCBI Taxonomy" id="412755"/>
    <lineage>
        <taxon>unclassified sequences</taxon>
        <taxon>metagenomes</taxon>
        <taxon>ecological metagenomes</taxon>
    </lineage>
</organism>
<proteinExistence type="predicted"/>
<accession>A0A0F9FSN6</accession>
<comment type="caution">
    <text evidence="1">The sequence shown here is derived from an EMBL/GenBank/DDBJ whole genome shotgun (WGS) entry which is preliminary data.</text>
</comment>
<name>A0A0F9FSN6_9ZZZZ</name>
<gene>
    <name evidence="1" type="ORF">LCGC14_1913680</name>
</gene>